<keyword evidence="6" id="KW-1185">Reference proteome</keyword>
<dbReference type="AlphaFoldDB" id="A0ABD1IPI8"/>
<dbReference type="FunFam" id="2.60.20.10:FF:000003">
    <property type="entry name" value="Crystallin gamma S"/>
    <property type="match status" value="1"/>
</dbReference>
<protein>
    <recommendedName>
        <fullName evidence="4">Beta/gamma crystallin 'Greek key' domain-containing protein</fullName>
    </recommendedName>
</protein>
<evidence type="ECO:0000256" key="1">
    <source>
        <dbReference type="ARBA" id="ARBA00009646"/>
    </source>
</evidence>
<comment type="caution">
    <text evidence="5">The sequence shown here is derived from an EMBL/GenBank/DDBJ whole genome shotgun (WGS) entry which is preliminary data.</text>
</comment>
<feature type="domain" description="Beta/gamma crystallin 'Greek key'" evidence="4">
    <location>
        <begin position="152"/>
        <end position="194"/>
    </location>
</feature>
<dbReference type="SMART" id="SM00247">
    <property type="entry name" value="XTALbg"/>
    <property type="match status" value="2"/>
</dbReference>
<feature type="domain" description="Beta/gamma crystallin 'Greek key'" evidence="4">
    <location>
        <begin position="62"/>
        <end position="104"/>
    </location>
</feature>
<evidence type="ECO:0000313" key="5">
    <source>
        <dbReference type="EMBL" id="KAL2076912.1"/>
    </source>
</evidence>
<accession>A0ABD1IPI8</accession>
<dbReference type="Pfam" id="PF00030">
    <property type="entry name" value="Crystall"/>
    <property type="match status" value="2"/>
</dbReference>
<dbReference type="EMBL" id="JBHFQA010000037">
    <property type="protein sequence ID" value="KAL2076912.1"/>
    <property type="molecule type" value="Genomic_DNA"/>
</dbReference>
<dbReference type="SUPFAM" id="SSF49695">
    <property type="entry name" value="gamma-Crystallin-like"/>
    <property type="match status" value="1"/>
</dbReference>
<reference evidence="5 6" key="1">
    <citation type="submission" date="2024-09" db="EMBL/GenBank/DDBJ databases">
        <title>A chromosome-level genome assembly of Gray's grenadier anchovy, Coilia grayii.</title>
        <authorList>
            <person name="Fu Z."/>
        </authorList>
    </citation>
    <scope>NUCLEOTIDE SEQUENCE [LARGE SCALE GENOMIC DNA]</scope>
    <source>
        <strain evidence="5">G4</strain>
        <tissue evidence="5">Muscle</tissue>
    </source>
</reference>
<dbReference type="Proteomes" id="UP001591681">
    <property type="component" value="Unassembled WGS sequence"/>
</dbReference>
<comment type="similarity">
    <text evidence="1">Belongs to the beta/gamma-crystallin family.</text>
</comment>
<dbReference type="PANTHER" id="PTHR11818:SF129">
    <property type="entry name" value="CRYSTALLIN, GAMMA M6-RELATED"/>
    <property type="match status" value="1"/>
</dbReference>
<dbReference type="InterPro" id="IPR011024">
    <property type="entry name" value="G_crystallin-like"/>
</dbReference>
<keyword evidence="2" id="KW-0273">Eye lens protein</keyword>
<evidence type="ECO:0000259" key="4">
    <source>
        <dbReference type="PROSITE" id="PS50915"/>
    </source>
</evidence>
<dbReference type="PROSITE" id="PS50915">
    <property type="entry name" value="CRYSTALLIN_BETA_GAMMA"/>
    <property type="match status" value="2"/>
</dbReference>
<dbReference type="PANTHER" id="PTHR11818">
    <property type="entry name" value="BETA/GAMMA CRYSTALLIN"/>
    <property type="match status" value="1"/>
</dbReference>
<dbReference type="InterPro" id="IPR050252">
    <property type="entry name" value="Beta/Gamma-Crystallin"/>
</dbReference>
<organism evidence="5 6">
    <name type="scientific">Coilia grayii</name>
    <name type="common">Gray's grenadier anchovy</name>
    <dbReference type="NCBI Taxonomy" id="363190"/>
    <lineage>
        <taxon>Eukaryota</taxon>
        <taxon>Metazoa</taxon>
        <taxon>Chordata</taxon>
        <taxon>Craniata</taxon>
        <taxon>Vertebrata</taxon>
        <taxon>Euteleostomi</taxon>
        <taxon>Actinopterygii</taxon>
        <taxon>Neopterygii</taxon>
        <taxon>Teleostei</taxon>
        <taxon>Clupei</taxon>
        <taxon>Clupeiformes</taxon>
        <taxon>Clupeoidei</taxon>
        <taxon>Engraulidae</taxon>
        <taxon>Coilinae</taxon>
        <taxon>Coilia</taxon>
    </lineage>
</organism>
<dbReference type="GO" id="GO:0005212">
    <property type="term" value="F:structural constituent of eye lens"/>
    <property type="evidence" value="ECO:0007669"/>
    <property type="project" value="UniProtKB-KW"/>
</dbReference>
<dbReference type="Gene3D" id="2.60.20.10">
    <property type="entry name" value="Crystallins"/>
    <property type="match status" value="2"/>
</dbReference>
<dbReference type="InterPro" id="IPR001064">
    <property type="entry name" value="Beta/gamma_crystallin"/>
</dbReference>
<sequence>MLLEPHQCALYRPSVDSAWDYITWKDTGHQGSHIQPPCEACPISPSCSKLPVEDISVRVESGTWVLYEQPGYKGYQYVLSPGDYADHTRWMGFNDSIRSCRAIKNIYGSAWKLRLFERPDLSGQMVEYAEDCPSVSEAFGLREVFSCVVTHGAWVFYELPNYRGRQYFLERGEYRKFSDWGAPTPVVGSLRRITEF</sequence>
<proteinExistence type="inferred from homology"/>
<name>A0ABD1IPI8_9TELE</name>
<evidence type="ECO:0000256" key="2">
    <source>
        <dbReference type="ARBA" id="ARBA00022613"/>
    </source>
</evidence>
<gene>
    <name evidence="5" type="ORF">ACEWY4_027486</name>
</gene>
<evidence type="ECO:0000313" key="6">
    <source>
        <dbReference type="Proteomes" id="UP001591681"/>
    </source>
</evidence>
<dbReference type="PRINTS" id="PR01367">
    <property type="entry name" value="BGCRYSTALLIN"/>
</dbReference>
<evidence type="ECO:0000256" key="3">
    <source>
        <dbReference type="ARBA" id="ARBA00022737"/>
    </source>
</evidence>
<keyword evidence="3" id="KW-0677">Repeat</keyword>